<dbReference type="PhylomeDB" id="A7T854"/>
<keyword evidence="3" id="KW-0239">DNA-directed DNA polymerase</keyword>
<protein>
    <recommendedName>
        <fullName evidence="4">DNA-directed primase/polymerase protein</fullName>
        <ecNumber evidence="6">2.7.7.102</ecNumber>
        <ecNumber evidence="2">2.7.7.7</ecNumber>
    </recommendedName>
</protein>
<dbReference type="InParanoid" id="A7T854"/>
<evidence type="ECO:0000256" key="7">
    <source>
        <dbReference type="ARBA" id="ARBA00047303"/>
    </source>
</evidence>
<dbReference type="HOGENOM" id="CLU_1010370_0_0_1"/>
<dbReference type="Pfam" id="PF03121">
    <property type="entry name" value="Herpes_UL52"/>
    <property type="match status" value="1"/>
</dbReference>
<evidence type="ECO:0000256" key="3">
    <source>
        <dbReference type="ARBA" id="ARBA00022932"/>
    </source>
</evidence>
<proteinExistence type="inferred from homology"/>
<dbReference type="EC" id="2.7.7.7" evidence="2"/>
<reference evidence="9 10" key="1">
    <citation type="journal article" date="2007" name="Science">
        <title>Sea anemone genome reveals ancestral eumetazoan gene repertoire and genomic organization.</title>
        <authorList>
            <person name="Putnam N.H."/>
            <person name="Srivastava M."/>
            <person name="Hellsten U."/>
            <person name="Dirks B."/>
            <person name="Chapman J."/>
            <person name="Salamov A."/>
            <person name="Terry A."/>
            <person name="Shapiro H."/>
            <person name="Lindquist E."/>
            <person name="Kapitonov V.V."/>
            <person name="Jurka J."/>
            <person name="Genikhovich G."/>
            <person name="Grigoriev I.V."/>
            <person name="Lucas S.M."/>
            <person name="Steele R.E."/>
            <person name="Finnerty J.R."/>
            <person name="Technau U."/>
            <person name="Martindale M.Q."/>
            <person name="Rokhsar D.S."/>
        </authorList>
    </citation>
    <scope>NUCLEOTIDE SEQUENCE [LARGE SCALE GENOMIC DNA]</scope>
    <source>
        <strain evidence="10">CH2 X CH6</strain>
    </source>
</reference>
<evidence type="ECO:0000256" key="6">
    <source>
        <dbReference type="ARBA" id="ARBA00044768"/>
    </source>
</evidence>
<evidence type="ECO:0000313" key="10">
    <source>
        <dbReference type="Proteomes" id="UP000001593"/>
    </source>
</evidence>
<feature type="compositionally biased region" description="Basic and acidic residues" evidence="8">
    <location>
        <begin position="237"/>
        <end position="250"/>
    </location>
</feature>
<evidence type="ECO:0000256" key="4">
    <source>
        <dbReference type="ARBA" id="ARBA00026139"/>
    </source>
</evidence>
<dbReference type="EC" id="2.7.7.102" evidence="6"/>
<sequence>YVCSNLKESFGIDCRRKHILDLDSSTDTKFSRHLIFHMPGAVFKDNVHAGNFVHQICSELHETFRFITSPNTDESDLPSKTPRLDDKSSPSQNIVQSSGEDAMTGYELSPYPSIDEFVRTVIDRDGVQGHIRKWVYFPQGKLLMFDIGGNKWCENIGRQHKSNHIMIVADLRHGVYYQKCYDPDCKRIDYRSQDRAIPEELCPFQRDITDLEKSIEKELDEDDSDLCEIADLTEREARHSEHAHEQEKQTLDPTLFEDEEDWKPWKDLPACSATSE</sequence>
<gene>
    <name evidence="9" type="ORF">NEMVEDRAFT_v1g223652</name>
</gene>
<name>A7T854_NEMVE</name>
<evidence type="ECO:0000256" key="1">
    <source>
        <dbReference type="ARBA" id="ARBA00009762"/>
    </source>
</evidence>
<dbReference type="PANTHER" id="PTHR31399">
    <property type="entry name" value="DNA-DIRECTED PRIMASE / POLYMERASE PROTEIN"/>
    <property type="match status" value="1"/>
</dbReference>
<dbReference type="STRING" id="45351.A7T854"/>
<feature type="compositionally biased region" description="Polar residues" evidence="8">
    <location>
        <begin position="89"/>
        <end position="99"/>
    </location>
</feature>
<feature type="region of interest" description="Disordered" evidence="8">
    <location>
        <begin position="69"/>
        <end position="100"/>
    </location>
</feature>
<evidence type="ECO:0000256" key="2">
    <source>
        <dbReference type="ARBA" id="ARBA00012417"/>
    </source>
</evidence>
<comment type="catalytic activity">
    <reaction evidence="5">
        <text>ssDNA + n NTP = ssDNA/pppN(pN)n-1 hybrid + (n-1) diphosphate.</text>
        <dbReference type="EC" id="2.7.7.102"/>
    </reaction>
</comment>
<evidence type="ECO:0000256" key="5">
    <source>
        <dbReference type="ARBA" id="ARBA00044677"/>
    </source>
</evidence>
<comment type="catalytic activity">
    <reaction evidence="7">
        <text>DNA(n) + a 2'-deoxyribonucleoside 5'-triphosphate = DNA(n+1) + diphosphate</text>
        <dbReference type="Rhea" id="RHEA:22508"/>
        <dbReference type="Rhea" id="RHEA-COMP:17339"/>
        <dbReference type="Rhea" id="RHEA-COMP:17340"/>
        <dbReference type="ChEBI" id="CHEBI:33019"/>
        <dbReference type="ChEBI" id="CHEBI:61560"/>
        <dbReference type="ChEBI" id="CHEBI:173112"/>
        <dbReference type="EC" id="2.7.7.7"/>
    </reaction>
    <physiologicalReaction direction="left-to-right" evidence="7">
        <dbReference type="Rhea" id="RHEA:22509"/>
    </physiologicalReaction>
</comment>
<dbReference type="InterPro" id="IPR044917">
    <property type="entry name" value="PRIMPOL"/>
</dbReference>
<dbReference type="EMBL" id="DS472492">
    <property type="protein sequence ID" value="EDO27840.1"/>
    <property type="molecule type" value="Genomic_DNA"/>
</dbReference>
<dbReference type="FunCoup" id="A7T854">
    <property type="interactions" value="589"/>
</dbReference>
<dbReference type="GO" id="GO:0003887">
    <property type="term" value="F:DNA-directed DNA polymerase activity"/>
    <property type="evidence" value="ECO:0007669"/>
    <property type="project" value="UniProtKB-KW"/>
</dbReference>
<accession>A7T854</accession>
<keyword evidence="10" id="KW-1185">Reference proteome</keyword>
<dbReference type="eggNOG" id="ENOG502QS1Q">
    <property type="taxonomic scope" value="Eukaryota"/>
</dbReference>
<keyword evidence="3" id="KW-0548">Nucleotidyltransferase</keyword>
<dbReference type="GO" id="GO:0042276">
    <property type="term" value="P:error-prone translesion synthesis"/>
    <property type="evidence" value="ECO:0007669"/>
    <property type="project" value="InterPro"/>
</dbReference>
<keyword evidence="3" id="KW-0808">Transferase</keyword>
<dbReference type="PANTHER" id="PTHR31399:SF0">
    <property type="entry name" value="DNA-DIRECTED PRIMASE_POLYMERASE PROTEIN"/>
    <property type="match status" value="1"/>
</dbReference>
<comment type="similarity">
    <text evidence="1">Belongs to the eukaryotic-type primase small subunit family.</text>
</comment>
<feature type="region of interest" description="Disordered" evidence="8">
    <location>
        <begin position="237"/>
        <end position="276"/>
    </location>
</feature>
<evidence type="ECO:0000256" key="8">
    <source>
        <dbReference type="SAM" id="MobiDB-lite"/>
    </source>
</evidence>
<organism evidence="9 10">
    <name type="scientific">Nematostella vectensis</name>
    <name type="common">Starlet sea anemone</name>
    <dbReference type="NCBI Taxonomy" id="45351"/>
    <lineage>
        <taxon>Eukaryota</taxon>
        <taxon>Metazoa</taxon>
        <taxon>Cnidaria</taxon>
        <taxon>Anthozoa</taxon>
        <taxon>Hexacorallia</taxon>
        <taxon>Actiniaria</taxon>
        <taxon>Edwardsiidae</taxon>
        <taxon>Nematostella</taxon>
    </lineage>
</organism>
<evidence type="ECO:0000313" key="9">
    <source>
        <dbReference type="EMBL" id="EDO27840.1"/>
    </source>
</evidence>
<dbReference type="Proteomes" id="UP000001593">
    <property type="component" value="Unassembled WGS sequence"/>
</dbReference>
<feature type="non-terminal residue" evidence="9">
    <location>
        <position position="1"/>
    </location>
</feature>
<dbReference type="AlphaFoldDB" id="A7T854"/>